<evidence type="ECO:0000313" key="6">
    <source>
        <dbReference type="Proteomes" id="UP000054709"/>
    </source>
</evidence>
<dbReference type="InterPro" id="IPR020449">
    <property type="entry name" value="Tscrpt_reg_AraC-type_HTH"/>
</dbReference>
<keyword evidence="6" id="KW-1185">Reference proteome</keyword>
<dbReference type="EMBL" id="LCZJ02000019">
    <property type="protein sequence ID" value="KTD86710.1"/>
    <property type="molecule type" value="Genomic_DNA"/>
</dbReference>
<dbReference type="SMART" id="SM00342">
    <property type="entry name" value="HTH_ARAC"/>
    <property type="match status" value="1"/>
</dbReference>
<dbReference type="Pfam" id="PF02311">
    <property type="entry name" value="AraC_binding"/>
    <property type="match status" value="1"/>
</dbReference>
<dbReference type="Proteomes" id="UP000054709">
    <property type="component" value="Unassembled WGS sequence"/>
</dbReference>
<evidence type="ECO:0000256" key="3">
    <source>
        <dbReference type="ARBA" id="ARBA00023163"/>
    </source>
</evidence>
<dbReference type="OrthoDB" id="9807321at2"/>
<reference evidence="5 6" key="1">
    <citation type="journal article" date="2015" name="Int. Biodeterior. Biodegradation">
        <title>Physiological and genetic screening methods for the isolation of methyl tert-butyl ether-degrading bacteria for bioremediation purposes.</title>
        <authorList>
            <person name="Guisado I.M."/>
            <person name="Purswani J."/>
            <person name="Gonzalez Lopez J."/>
            <person name="Pozo C."/>
        </authorList>
    </citation>
    <scope>NUCLEOTIDE SEQUENCE [LARGE SCALE GENOMIC DNA]</scope>
    <source>
        <strain evidence="5 6">SH7</strain>
    </source>
</reference>
<dbReference type="InterPro" id="IPR014710">
    <property type="entry name" value="RmlC-like_jellyroll"/>
</dbReference>
<protein>
    <submittedName>
        <fullName evidence="5">AraC family transcriptional regulator</fullName>
    </submittedName>
</protein>
<dbReference type="PROSITE" id="PS01124">
    <property type="entry name" value="HTH_ARAC_FAMILY_2"/>
    <property type="match status" value="1"/>
</dbReference>
<dbReference type="SUPFAM" id="SSF51215">
    <property type="entry name" value="Regulatory protein AraC"/>
    <property type="match status" value="1"/>
</dbReference>
<proteinExistence type="predicted"/>
<accession>A0A0W1AZD0</accession>
<dbReference type="InterPro" id="IPR018062">
    <property type="entry name" value="HTH_AraC-typ_CS"/>
</dbReference>
<keyword evidence="1" id="KW-0805">Transcription regulation</keyword>
<keyword evidence="2" id="KW-0238">DNA-binding</keyword>
<dbReference type="GO" id="GO:0043565">
    <property type="term" value="F:sequence-specific DNA binding"/>
    <property type="evidence" value="ECO:0007669"/>
    <property type="project" value="InterPro"/>
</dbReference>
<dbReference type="Gene3D" id="1.10.10.60">
    <property type="entry name" value="Homeodomain-like"/>
    <property type="match status" value="2"/>
</dbReference>
<gene>
    <name evidence="5" type="ORF">UQ64_14780</name>
</gene>
<keyword evidence="3" id="KW-0804">Transcription</keyword>
<dbReference type="Gene3D" id="2.60.120.10">
    <property type="entry name" value="Jelly Rolls"/>
    <property type="match status" value="1"/>
</dbReference>
<feature type="domain" description="HTH araC/xylS-type" evidence="4">
    <location>
        <begin position="172"/>
        <end position="268"/>
    </location>
</feature>
<organism evidence="5 6">
    <name type="scientific">Paenibacillus etheri</name>
    <dbReference type="NCBI Taxonomy" id="1306852"/>
    <lineage>
        <taxon>Bacteria</taxon>
        <taxon>Bacillati</taxon>
        <taxon>Bacillota</taxon>
        <taxon>Bacilli</taxon>
        <taxon>Bacillales</taxon>
        <taxon>Paenibacillaceae</taxon>
        <taxon>Paenibacillus</taxon>
    </lineage>
</organism>
<dbReference type="Pfam" id="PF12833">
    <property type="entry name" value="HTH_18"/>
    <property type="match status" value="1"/>
</dbReference>
<dbReference type="GO" id="GO:0003700">
    <property type="term" value="F:DNA-binding transcription factor activity"/>
    <property type="evidence" value="ECO:0007669"/>
    <property type="project" value="InterPro"/>
</dbReference>
<sequence length="268" mass="30979">MINLDKLAKAFTKGVYEIEDRSRLVIQPKSLLSEFTTVKHGFLFIIRGGARIRVNGTVYELRPGSVFHAAPGMQMDSQVIGQSELEYYSLFYKLDMPEEMNSTHEFDSHFKLEPGANLKIIELLIMLHQNAHPFGEIGKLRIKELFLSLMHQVLIACSYKENDSSPNQRMVDEALAYIELHYMNSLTLGELAERHAMSTNRFSYFFHKYTGLRPIDYVVNYRMERACDLLKAGNFPIHEIADRVGYDNPLYFSRLFKKKFGVSPSAYR</sequence>
<evidence type="ECO:0000256" key="2">
    <source>
        <dbReference type="ARBA" id="ARBA00023125"/>
    </source>
</evidence>
<name>A0A0W1AZD0_9BACL</name>
<dbReference type="PANTHER" id="PTHR43280">
    <property type="entry name" value="ARAC-FAMILY TRANSCRIPTIONAL REGULATOR"/>
    <property type="match status" value="1"/>
</dbReference>
<comment type="caution">
    <text evidence="5">The sequence shown here is derived from an EMBL/GenBank/DDBJ whole genome shotgun (WGS) entry which is preliminary data.</text>
</comment>
<dbReference type="InterPro" id="IPR018060">
    <property type="entry name" value="HTH_AraC"/>
</dbReference>
<dbReference type="InterPro" id="IPR009057">
    <property type="entry name" value="Homeodomain-like_sf"/>
</dbReference>
<dbReference type="PROSITE" id="PS00041">
    <property type="entry name" value="HTH_ARAC_FAMILY_1"/>
    <property type="match status" value="1"/>
</dbReference>
<evidence type="ECO:0000313" key="5">
    <source>
        <dbReference type="EMBL" id="KTD86710.1"/>
    </source>
</evidence>
<dbReference type="PANTHER" id="PTHR43280:SF29">
    <property type="entry name" value="ARAC-FAMILY TRANSCRIPTIONAL REGULATOR"/>
    <property type="match status" value="1"/>
</dbReference>
<dbReference type="AlphaFoldDB" id="A0A0W1AZD0"/>
<evidence type="ECO:0000256" key="1">
    <source>
        <dbReference type="ARBA" id="ARBA00023015"/>
    </source>
</evidence>
<evidence type="ECO:0000259" key="4">
    <source>
        <dbReference type="PROSITE" id="PS01124"/>
    </source>
</evidence>
<dbReference type="InterPro" id="IPR003313">
    <property type="entry name" value="AraC-bd"/>
</dbReference>
<dbReference type="PRINTS" id="PR00032">
    <property type="entry name" value="HTHARAC"/>
</dbReference>
<dbReference type="InterPro" id="IPR037923">
    <property type="entry name" value="HTH-like"/>
</dbReference>
<dbReference type="SUPFAM" id="SSF46689">
    <property type="entry name" value="Homeodomain-like"/>
    <property type="match status" value="2"/>
</dbReference>